<evidence type="ECO:0000259" key="9">
    <source>
        <dbReference type="Pfam" id="PF01261"/>
    </source>
</evidence>
<evidence type="ECO:0000256" key="7">
    <source>
        <dbReference type="ARBA" id="ARBA00023204"/>
    </source>
</evidence>
<organism evidence="10 11">
    <name type="scientific">Candidatus Acidiferrum panamense</name>
    <dbReference type="NCBI Taxonomy" id="2741543"/>
    <lineage>
        <taxon>Bacteria</taxon>
        <taxon>Pseudomonadati</taxon>
        <taxon>Acidobacteriota</taxon>
        <taxon>Terriglobia</taxon>
        <taxon>Candidatus Acidiferrales</taxon>
        <taxon>Candidatus Acidiferrum</taxon>
    </lineage>
</organism>
<feature type="non-terminal residue" evidence="10">
    <location>
        <position position="1"/>
    </location>
</feature>
<dbReference type="EMBL" id="JACDQQ010001140">
    <property type="protein sequence ID" value="MBA0085655.1"/>
    <property type="molecule type" value="Genomic_DNA"/>
</dbReference>
<evidence type="ECO:0000256" key="5">
    <source>
        <dbReference type="ARBA" id="ARBA00022801"/>
    </source>
</evidence>
<evidence type="ECO:0000256" key="4">
    <source>
        <dbReference type="ARBA" id="ARBA00022763"/>
    </source>
</evidence>
<keyword evidence="3" id="KW-0479">Metal-binding</keyword>
<dbReference type="InterPro" id="IPR018246">
    <property type="entry name" value="AP_endonuc_F2_Zn_BS"/>
</dbReference>
<evidence type="ECO:0000313" key="10">
    <source>
        <dbReference type="EMBL" id="MBA0085655.1"/>
    </source>
</evidence>
<dbReference type="GO" id="GO:0006284">
    <property type="term" value="P:base-excision repair"/>
    <property type="evidence" value="ECO:0007669"/>
    <property type="project" value="TreeGrafter"/>
</dbReference>
<dbReference type="InterPro" id="IPR013022">
    <property type="entry name" value="Xyl_isomerase-like_TIM-brl"/>
</dbReference>
<protein>
    <recommendedName>
        <fullName evidence="9">Xylose isomerase-like TIM barrel domain-containing protein</fullName>
    </recommendedName>
</protein>
<feature type="region of interest" description="Disordered" evidence="8">
    <location>
        <begin position="122"/>
        <end position="165"/>
    </location>
</feature>
<dbReference type="GO" id="GO:0003906">
    <property type="term" value="F:DNA-(apurinic or apyrimidinic site) endonuclease activity"/>
    <property type="evidence" value="ECO:0007669"/>
    <property type="project" value="TreeGrafter"/>
</dbReference>
<comment type="similarity">
    <text evidence="2">Belongs to the AP endonuclease 2 family.</text>
</comment>
<dbReference type="GO" id="GO:0008270">
    <property type="term" value="F:zinc ion binding"/>
    <property type="evidence" value="ECO:0007669"/>
    <property type="project" value="InterPro"/>
</dbReference>
<reference evidence="10" key="1">
    <citation type="submission" date="2020-06" db="EMBL/GenBank/DDBJ databases">
        <title>Legume-microbial interactions unlock mineral nutrients during tropical forest succession.</title>
        <authorList>
            <person name="Epihov D.Z."/>
        </authorList>
    </citation>
    <scope>NUCLEOTIDE SEQUENCE [LARGE SCALE GENOMIC DNA]</scope>
    <source>
        <strain evidence="10">Pan2503</strain>
    </source>
</reference>
<evidence type="ECO:0000256" key="6">
    <source>
        <dbReference type="ARBA" id="ARBA00022833"/>
    </source>
</evidence>
<keyword evidence="7" id="KW-0234">DNA repair</keyword>
<dbReference type="Proteomes" id="UP000567293">
    <property type="component" value="Unassembled WGS sequence"/>
</dbReference>
<comment type="caution">
    <text evidence="10">The sequence shown here is derived from an EMBL/GenBank/DDBJ whole genome shotgun (WGS) entry which is preliminary data.</text>
</comment>
<accession>A0A7V8NQL3</accession>
<dbReference type="InterPro" id="IPR001719">
    <property type="entry name" value="AP_endonuc_2"/>
</dbReference>
<dbReference type="PROSITE" id="PS51432">
    <property type="entry name" value="AP_NUCLEASE_F2_4"/>
    <property type="match status" value="1"/>
</dbReference>
<evidence type="ECO:0000256" key="3">
    <source>
        <dbReference type="ARBA" id="ARBA00022723"/>
    </source>
</evidence>
<comment type="cofactor">
    <cofactor evidence="1">
        <name>Zn(2+)</name>
        <dbReference type="ChEBI" id="CHEBI:29105"/>
    </cofactor>
</comment>
<evidence type="ECO:0000256" key="8">
    <source>
        <dbReference type="SAM" id="MobiDB-lite"/>
    </source>
</evidence>
<dbReference type="GO" id="GO:0008081">
    <property type="term" value="F:phosphoric diester hydrolase activity"/>
    <property type="evidence" value="ECO:0007669"/>
    <property type="project" value="TreeGrafter"/>
</dbReference>
<keyword evidence="6" id="KW-0862">Zinc</keyword>
<evidence type="ECO:0000313" key="11">
    <source>
        <dbReference type="Proteomes" id="UP000567293"/>
    </source>
</evidence>
<name>A0A7V8NQL3_9BACT</name>
<keyword evidence="4" id="KW-0227">DNA damage</keyword>
<feature type="compositionally biased region" description="Basic residues" evidence="8">
    <location>
        <begin position="150"/>
        <end position="165"/>
    </location>
</feature>
<proteinExistence type="inferred from homology"/>
<dbReference type="GO" id="GO:0003677">
    <property type="term" value="F:DNA binding"/>
    <property type="evidence" value="ECO:0007669"/>
    <property type="project" value="InterPro"/>
</dbReference>
<dbReference type="SUPFAM" id="SSF51658">
    <property type="entry name" value="Xylose isomerase-like"/>
    <property type="match status" value="1"/>
</dbReference>
<dbReference type="InterPro" id="IPR036237">
    <property type="entry name" value="Xyl_isomerase-like_sf"/>
</dbReference>
<dbReference type="PROSITE" id="PS00731">
    <property type="entry name" value="AP_NUCLEASE_F2_3"/>
    <property type="match status" value="1"/>
</dbReference>
<dbReference type="Gene3D" id="3.20.20.150">
    <property type="entry name" value="Divalent-metal-dependent TIM barrel enzymes"/>
    <property type="match status" value="1"/>
</dbReference>
<gene>
    <name evidence="10" type="ORF">HRJ53_11720</name>
</gene>
<evidence type="ECO:0000256" key="1">
    <source>
        <dbReference type="ARBA" id="ARBA00001947"/>
    </source>
</evidence>
<feature type="compositionally biased region" description="Basic residues" evidence="8">
    <location>
        <begin position="122"/>
        <end position="140"/>
    </location>
</feature>
<keyword evidence="11" id="KW-1185">Reference proteome</keyword>
<dbReference type="PANTHER" id="PTHR21445">
    <property type="entry name" value="ENDONUCLEASE IV ENDODEOXYRIBONUCLEASE IV"/>
    <property type="match status" value="1"/>
</dbReference>
<feature type="domain" description="Xylose isomerase-like TIM barrel" evidence="9">
    <location>
        <begin position="13"/>
        <end position="64"/>
    </location>
</feature>
<dbReference type="AlphaFoldDB" id="A0A7V8NQL3"/>
<keyword evidence="5" id="KW-0378">Hydrolase</keyword>
<dbReference type="PANTHER" id="PTHR21445:SF0">
    <property type="entry name" value="APURINIC-APYRIMIDINIC ENDONUCLEASE"/>
    <property type="match status" value="1"/>
</dbReference>
<sequence>DIKSESGLASTIEQIEKTVGLDNVPVFHANDSKVSLGGRVDRHEHIGKGRIGREAFRRVLQHPQLNPAAGEGQAGRAFLAETPIDNPGDDRRNVAMLWELAGLKEQAPVAEKGFSMLTPALKKKMATQRSKKTRIARAKKSLAAGSKKAGTPKRLRTPRMARRRG</sequence>
<evidence type="ECO:0000256" key="2">
    <source>
        <dbReference type="ARBA" id="ARBA00005340"/>
    </source>
</evidence>
<dbReference type="Pfam" id="PF01261">
    <property type="entry name" value="AP_endonuc_2"/>
    <property type="match status" value="1"/>
</dbReference>